<feature type="compositionally biased region" description="Polar residues" evidence="1">
    <location>
        <begin position="645"/>
        <end position="657"/>
    </location>
</feature>
<dbReference type="GO" id="GO:0005509">
    <property type="term" value="F:calcium ion binding"/>
    <property type="evidence" value="ECO:0007669"/>
    <property type="project" value="InterPro"/>
</dbReference>
<feature type="region of interest" description="Disordered" evidence="1">
    <location>
        <begin position="529"/>
        <end position="549"/>
    </location>
</feature>
<feature type="region of interest" description="Disordered" evidence="1">
    <location>
        <begin position="490"/>
        <end position="512"/>
    </location>
</feature>
<feature type="region of interest" description="Disordered" evidence="1">
    <location>
        <begin position="621"/>
        <end position="671"/>
    </location>
</feature>
<feature type="compositionally biased region" description="Basic and acidic residues" evidence="1">
    <location>
        <begin position="490"/>
        <end position="504"/>
    </location>
</feature>
<keyword evidence="4" id="KW-1185">Reference proteome</keyword>
<dbReference type="STRING" id="230819.A0A5C3LM19"/>
<name>A0A5C3LM19_COPMA</name>
<dbReference type="AlphaFoldDB" id="A0A5C3LM19"/>
<evidence type="ECO:0000256" key="2">
    <source>
        <dbReference type="SAM" id="SignalP"/>
    </source>
</evidence>
<gene>
    <name evidence="3" type="ORF">FA15DRAFT_684616</name>
</gene>
<accession>A0A5C3LM19</accession>
<proteinExistence type="predicted"/>
<keyword evidence="2" id="KW-0732">Signal</keyword>
<protein>
    <recommendedName>
        <fullName evidence="5">Dystroglycan-type cadherin-like domain-containing protein</fullName>
    </recommendedName>
</protein>
<dbReference type="GO" id="GO:0016020">
    <property type="term" value="C:membrane"/>
    <property type="evidence" value="ECO:0007669"/>
    <property type="project" value="InterPro"/>
</dbReference>
<dbReference type="InterPro" id="IPR013783">
    <property type="entry name" value="Ig-like_fold"/>
</dbReference>
<dbReference type="Gene3D" id="2.60.40.10">
    <property type="entry name" value="Immunoglobulins"/>
    <property type="match status" value="3"/>
</dbReference>
<sequence length="856" mass="92408">MIVPLLCFFFLTFLEQAFSATFVFDPLDDQLPLIAQQTFRSAEGAALVYSTSELPPWLLFNSATRTFSGTPGSGDLGNPLVTVTATASNSSASSAVTLCVSSFAPPKLSISLQDQFTPSNRAISSVFTVSPGSALATSAPGLRIPSGPWSFSIGFEGGTYNSTDDLFYAVRLANGEQIPYWMVFDPDDITLDGWVPREVGLLGPEAFSVVLISSDQEGYSAESTPFTITIANHELSTVVSELPTINVTAGSTFTTSLLSPSDFMGFLVDGDILQPSNISTLTIDTSGYDWLSYDELSRTLSGTPATNLNNSRFRLPVVLTTTFNQSLPTSVSIQLVASYFALPEFPALHLSPGSSFELILDQFYSNSTAGRDGDADISAPNFIRLGTGGDSIFGTIPDDSTADHITCVFTAYSQITHSTSHANLIIFNTARQLSADAHQKLVLGLGITFGLLGGLSSCARVRVAWTRQERRYYGLDTSSSRLSSLLYRGDSPRGLRSRVPERSHSYNGGSDASALMSKREFVSRVRQTVRQVSNKYTRSRPQPSPRPVIGRPILLQPSMAIDLNGPRSYPASTPNPFDDVHSIRASTFMTGSPSTSTAEHSIPRRRADFAPPRSMAQVHFEDGHLVRQPSNATMSSDRLSRHTSIRSARSTSYLSHENQPDPPEGPLTRPRLVPFTSSTRVPVPRVPSMVGNPSSGGPVPVLNIAKSRITSQRAKIFNGKNGGLKADAGDALRKSNSGDDLSMGLHYVRSLGAESPSSGEENAKANTTKEVTRYVVRAGEKFHIRLQLAVTATKLEVRQMSGLDLPKFMDVDVSGAKGMVEFTGIALSRDLGEVTIGVYAEKECVSKIILEVIPRR</sequence>
<feature type="signal peptide" evidence="2">
    <location>
        <begin position="1"/>
        <end position="19"/>
    </location>
</feature>
<feature type="chain" id="PRO_5023151834" description="Dystroglycan-type cadherin-like domain-containing protein" evidence="2">
    <location>
        <begin position="20"/>
        <end position="856"/>
    </location>
</feature>
<dbReference type="Proteomes" id="UP000307440">
    <property type="component" value="Unassembled WGS sequence"/>
</dbReference>
<organism evidence="3 4">
    <name type="scientific">Coprinopsis marcescibilis</name>
    <name type="common">Agaric fungus</name>
    <name type="synonym">Psathyrella marcescibilis</name>
    <dbReference type="NCBI Taxonomy" id="230819"/>
    <lineage>
        <taxon>Eukaryota</taxon>
        <taxon>Fungi</taxon>
        <taxon>Dikarya</taxon>
        <taxon>Basidiomycota</taxon>
        <taxon>Agaricomycotina</taxon>
        <taxon>Agaricomycetes</taxon>
        <taxon>Agaricomycetidae</taxon>
        <taxon>Agaricales</taxon>
        <taxon>Agaricineae</taxon>
        <taxon>Psathyrellaceae</taxon>
        <taxon>Coprinopsis</taxon>
    </lineage>
</organism>
<dbReference type="OrthoDB" id="414243at2759"/>
<reference evidence="3 4" key="1">
    <citation type="journal article" date="2019" name="Nat. Ecol. Evol.">
        <title>Megaphylogeny resolves global patterns of mushroom evolution.</title>
        <authorList>
            <person name="Varga T."/>
            <person name="Krizsan K."/>
            <person name="Foldi C."/>
            <person name="Dima B."/>
            <person name="Sanchez-Garcia M."/>
            <person name="Sanchez-Ramirez S."/>
            <person name="Szollosi G.J."/>
            <person name="Szarkandi J.G."/>
            <person name="Papp V."/>
            <person name="Albert L."/>
            <person name="Andreopoulos W."/>
            <person name="Angelini C."/>
            <person name="Antonin V."/>
            <person name="Barry K.W."/>
            <person name="Bougher N.L."/>
            <person name="Buchanan P."/>
            <person name="Buyck B."/>
            <person name="Bense V."/>
            <person name="Catcheside P."/>
            <person name="Chovatia M."/>
            <person name="Cooper J."/>
            <person name="Damon W."/>
            <person name="Desjardin D."/>
            <person name="Finy P."/>
            <person name="Geml J."/>
            <person name="Haridas S."/>
            <person name="Hughes K."/>
            <person name="Justo A."/>
            <person name="Karasinski D."/>
            <person name="Kautmanova I."/>
            <person name="Kiss B."/>
            <person name="Kocsube S."/>
            <person name="Kotiranta H."/>
            <person name="LaButti K.M."/>
            <person name="Lechner B.E."/>
            <person name="Liimatainen K."/>
            <person name="Lipzen A."/>
            <person name="Lukacs Z."/>
            <person name="Mihaltcheva S."/>
            <person name="Morgado L.N."/>
            <person name="Niskanen T."/>
            <person name="Noordeloos M.E."/>
            <person name="Ohm R.A."/>
            <person name="Ortiz-Santana B."/>
            <person name="Ovrebo C."/>
            <person name="Racz N."/>
            <person name="Riley R."/>
            <person name="Savchenko A."/>
            <person name="Shiryaev A."/>
            <person name="Soop K."/>
            <person name="Spirin V."/>
            <person name="Szebenyi C."/>
            <person name="Tomsovsky M."/>
            <person name="Tulloss R.E."/>
            <person name="Uehling J."/>
            <person name="Grigoriev I.V."/>
            <person name="Vagvolgyi C."/>
            <person name="Papp T."/>
            <person name="Martin F.M."/>
            <person name="Miettinen O."/>
            <person name="Hibbett D.S."/>
            <person name="Nagy L.G."/>
        </authorList>
    </citation>
    <scope>NUCLEOTIDE SEQUENCE [LARGE SCALE GENOMIC DNA]</scope>
    <source>
        <strain evidence="3 4">CBS 121175</strain>
    </source>
</reference>
<feature type="compositionally biased region" description="Polar residues" evidence="1">
    <location>
        <begin position="628"/>
        <end position="637"/>
    </location>
</feature>
<dbReference type="InterPro" id="IPR015919">
    <property type="entry name" value="Cadherin-like_sf"/>
</dbReference>
<evidence type="ECO:0008006" key="5">
    <source>
        <dbReference type="Google" id="ProtNLM"/>
    </source>
</evidence>
<evidence type="ECO:0000313" key="4">
    <source>
        <dbReference type="Proteomes" id="UP000307440"/>
    </source>
</evidence>
<evidence type="ECO:0000313" key="3">
    <source>
        <dbReference type="EMBL" id="TFK29741.1"/>
    </source>
</evidence>
<evidence type="ECO:0000256" key="1">
    <source>
        <dbReference type="SAM" id="MobiDB-lite"/>
    </source>
</evidence>
<dbReference type="Pfam" id="PF05345">
    <property type="entry name" value="He_PIG"/>
    <property type="match status" value="1"/>
</dbReference>
<dbReference type="EMBL" id="ML210148">
    <property type="protein sequence ID" value="TFK29741.1"/>
    <property type="molecule type" value="Genomic_DNA"/>
</dbReference>
<dbReference type="SUPFAM" id="SSF49313">
    <property type="entry name" value="Cadherin-like"/>
    <property type="match status" value="2"/>
</dbReference>